<keyword evidence="3" id="KW-1185">Reference proteome</keyword>
<dbReference type="InParanoid" id="A0A251S3D1"/>
<organism evidence="2 3">
    <name type="scientific">Helianthus annuus</name>
    <name type="common">Common sunflower</name>
    <dbReference type="NCBI Taxonomy" id="4232"/>
    <lineage>
        <taxon>Eukaryota</taxon>
        <taxon>Viridiplantae</taxon>
        <taxon>Streptophyta</taxon>
        <taxon>Embryophyta</taxon>
        <taxon>Tracheophyta</taxon>
        <taxon>Spermatophyta</taxon>
        <taxon>Magnoliopsida</taxon>
        <taxon>eudicotyledons</taxon>
        <taxon>Gunneridae</taxon>
        <taxon>Pentapetalae</taxon>
        <taxon>asterids</taxon>
        <taxon>campanulids</taxon>
        <taxon>Asterales</taxon>
        <taxon>Asteraceae</taxon>
        <taxon>Asteroideae</taxon>
        <taxon>Heliantheae alliance</taxon>
        <taxon>Heliantheae</taxon>
        <taxon>Helianthus</taxon>
    </lineage>
</organism>
<dbReference type="Gramene" id="mRNA:HanXRQr2_Chr09g0397171">
    <property type="protein sequence ID" value="mRNA:HanXRQr2_Chr09g0397171"/>
    <property type="gene ID" value="HanXRQr2_Chr09g0397171"/>
</dbReference>
<dbReference type="EMBL" id="CM007905">
    <property type="protein sequence ID" value="OTF93178.1"/>
    <property type="molecule type" value="Genomic_DNA"/>
</dbReference>
<name>A0A251S3D1_HELAN</name>
<reference evidence="2" key="2">
    <citation type="submission" date="2017-02" db="EMBL/GenBank/DDBJ databases">
        <title>Sunflower complete genome.</title>
        <authorList>
            <person name="Langlade N."/>
            <person name="Munos S."/>
        </authorList>
    </citation>
    <scope>NUCLEOTIDE SEQUENCE [LARGE SCALE GENOMIC DNA]</scope>
    <source>
        <tissue evidence="2">Leaves</tissue>
    </source>
</reference>
<reference evidence="1" key="3">
    <citation type="submission" date="2020-06" db="EMBL/GenBank/DDBJ databases">
        <title>Helianthus annuus Genome sequencing and assembly Release 2.</title>
        <authorList>
            <person name="Gouzy J."/>
            <person name="Langlade N."/>
            <person name="Munos S."/>
        </authorList>
    </citation>
    <scope>NUCLEOTIDE SEQUENCE</scope>
    <source>
        <tissue evidence="1">Leaves</tissue>
    </source>
</reference>
<reference evidence="1 3" key="1">
    <citation type="journal article" date="2017" name="Nature">
        <title>The sunflower genome provides insights into oil metabolism, flowering and Asterid evolution.</title>
        <authorList>
            <person name="Badouin H."/>
            <person name="Gouzy J."/>
            <person name="Grassa C.J."/>
            <person name="Murat F."/>
            <person name="Staton S.E."/>
            <person name="Cottret L."/>
            <person name="Lelandais-Briere C."/>
            <person name="Owens G.L."/>
            <person name="Carrere S."/>
            <person name="Mayjonade B."/>
            <person name="Legrand L."/>
            <person name="Gill N."/>
            <person name="Kane N.C."/>
            <person name="Bowers J.E."/>
            <person name="Hubner S."/>
            <person name="Bellec A."/>
            <person name="Berard A."/>
            <person name="Berges H."/>
            <person name="Blanchet N."/>
            <person name="Boniface M.C."/>
            <person name="Brunel D."/>
            <person name="Catrice O."/>
            <person name="Chaidir N."/>
            <person name="Claudel C."/>
            <person name="Donnadieu C."/>
            <person name="Faraut T."/>
            <person name="Fievet G."/>
            <person name="Helmstetter N."/>
            <person name="King M."/>
            <person name="Knapp S.J."/>
            <person name="Lai Z."/>
            <person name="Le Paslier M.C."/>
            <person name="Lippi Y."/>
            <person name="Lorenzon L."/>
            <person name="Mandel J.R."/>
            <person name="Marage G."/>
            <person name="Marchand G."/>
            <person name="Marquand E."/>
            <person name="Bret-Mestries E."/>
            <person name="Morien E."/>
            <person name="Nambeesan S."/>
            <person name="Nguyen T."/>
            <person name="Pegot-Espagnet P."/>
            <person name="Pouilly N."/>
            <person name="Raftis F."/>
            <person name="Sallet E."/>
            <person name="Schiex T."/>
            <person name="Thomas J."/>
            <person name="Vandecasteele C."/>
            <person name="Vares D."/>
            <person name="Vear F."/>
            <person name="Vautrin S."/>
            <person name="Crespi M."/>
            <person name="Mangin B."/>
            <person name="Burke J.M."/>
            <person name="Salse J."/>
            <person name="Munos S."/>
            <person name="Vincourt P."/>
            <person name="Rieseberg L.H."/>
            <person name="Langlade N.B."/>
        </authorList>
    </citation>
    <scope>NUCLEOTIDE SEQUENCE [LARGE SCALE GENOMIC DNA]</scope>
    <source>
        <strain evidence="3">cv. SF193</strain>
        <tissue evidence="1">Leaves</tissue>
    </source>
</reference>
<evidence type="ECO:0000313" key="3">
    <source>
        <dbReference type="Proteomes" id="UP000215914"/>
    </source>
</evidence>
<dbReference type="EMBL" id="MNCJ02000324">
    <property type="protein sequence ID" value="KAF5791648.1"/>
    <property type="molecule type" value="Genomic_DNA"/>
</dbReference>
<dbReference type="Proteomes" id="UP000215914">
    <property type="component" value="Chromosome 16"/>
</dbReference>
<evidence type="ECO:0000313" key="1">
    <source>
        <dbReference type="EMBL" id="KAF5791648.1"/>
    </source>
</evidence>
<sequence length="70" mass="7599">MSSDMHKNYDVLTAITLFSWRTILSDSLLDFILCLALNLQIGSRSCIVAPTPLDVSGRAAPTGSSSCYFL</sequence>
<accession>A0A251S3D1</accession>
<evidence type="ECO:0000313" key="2">
    <source>
        <dbReference type="EMBL" id="OTF93178.1"/>
    </source>
</evidence>
<protein>
    <submittedName>
        <fullName evidence="2">Uncharacterized protein</fullName>
    </submittedName>
</protein>
<dbReference type="AlphaFoldDB" id="A0A251S3D1"/>
<proteinExistence type="predicted"/>
<gene>
    <name evidence="2" type="ORF">HannXRQ_Chr16g0530031</name>
    <name evidence="1" type="ORF">HanXRQr2_Chr09g0397171</name>
</gene>